<organism evidence="1 2">
    <name type="scientific">Thermatribacter velox</name>
    <dbReference type="NCBI Taxonomy" id="3039681"/>
    <lineage>
        <taxon>Bacteria</taxon>
        <taxon>Pseudomonadati</taxon>
        <taxon>Atribacterota</taxon>
        <taxon>Atribacteria</taxon>
        <taxon>Atribacterales</taxon>
        <taxon>Thermatribacteraceae</taxon>
        <taxon>Thermatribacter</taxon>
    </lineage>
</organism>
<dbReference type="RefSeq" id="WP_369018833.1">
    <property type="nucleotide sequence ID" value="NZ_CP121689.1"/>
</dbReference>
<protein>
    <submittedName>
        <fullName evidence="1">Uncharacterized protein</fullName>
    </submittedName>
</protein>
<reference evidence="1 2" key="1">
    <citation type="submission" date="2023-03" db="EMBL/GenBank/DDBJ databases">
        <title>Novel Species.</title>
        <authorList>
            <person name="Ma S."/>
        </authorList>
    </citation>
    <scope>NUCLEOTIDE SEQUENCE [LARGE SCALE GENOMIC DNA]</scope>
    <source>
        <strain evidence="1 2">B11</strain>
    </source>
</reference>
<proteinExistence type="predicted"/>
<name>A0ABZ2YFM0_9BACT</name>
<evidence type="ECO:0000313" key="1">
    <source>
        <dbReference type="EMBL" id="WZL76669.1"/>
    </source>
</evidence>
<keyword evidence="2" id="KW-1185">Reference proteome</keyword>
<evidence type="ECO:0000313" key="2">
    <source>
        <dbReference type="Proteomes" id="UP001461341"/>
    </source>
</evidence>
<dbReference type="EMBL" id="CP121689">
    <property type="protein sequence ID" value="WZL76669.1"/>
    <property type="molecule type" value="Genomic_DNA"/>
</dbReference>
<gene>
    <name evidence="1" type="ORF">QBE54_02735</name>
</gene>
<accession>A0ABZ2YFM0</accession>
<dbReference type="Proteomes" id="UP001461341">
    <property type="component" value="Chromosome"/>
</dbReference>
<sequence length="282" mass="32827">MRKIWFYVTLMVVFGMFLPLVRAAELPSVSRVLDYALCRGLDQDGLPLERIEQFSTEDGKIICWVFLEEVLEGETLRWEFISPEGAVFESILIIEETKKYVGAQGILDLLSNASKIVPGEWKVRFYVNDHLVFENSFVLIESNVLGSKDIDEAIQRTLALLEEFGYKVLNIGLSEDNQAFVQMQMVSKDLSQAVWNQIGFGFESLRRLFPGASWFLVQLVLDGEYALSFQVRALDFLLWREGKLSKDEFWKKKVIRYVYNIREKKEIEDVSRFYFEKFGVVY</sequence>